<dbReference type="RefSeq" id="YP_009552734.1">
    <property type="nucleotide sequence ID" value="NC_040634.1"/>
</dbReference>
<accession>A0A2S1CJM0</accession>
<dbReference type="InterPro" id="IPR036869">
    <property type="entry name" value="J_dom_sf"/>
</dbReference>
<organism evidence="2">
    <name type="scientific">Potamochoerus porcus polyomavirus 1</name>
    <dbReference type="NCBI Taxonomy" id="2170410"/>
    <lineage>
        <taxon>Viruses</taxon>
        <taxon>Monodnaviria</taxon>
        <taxon>Shotokuvirae</taxon>
        <taxon>Cossaviricota</taxon>
        <taxon>Papovaviricetes</taxon>
        <taxon>Sepolyvirales</taxon>
        <taxon>Polyomaviridae</taxon>
        <taxon>Epsilonpolyomavirus</taxon>
        <taxon>Epsilonpolyomavirus poporcus</taxon>
    </lineage>
</organism>
<keyword evidence="1" id="KW-0244">Early protein</keyword>
<evidence type="ECO:0000256" key="1">
    <source>
        <dbReference type="ARBA" id="ARBA00022518"/>
    </source>
</evidence>
<dbReference type="SUPFAM" id="SSF46565">
    <property type="entry name" value="Chaperone J-domain"/>
    <property type="match status" value="1"/>
</dbReference>
<evidence type="ECO:0000313" key="2">
    <source>
        <dbReference type="EMBL" id="AWD33731.1"/>
    </source>
</evidence>
<reference evidence="2" key="1">
    <citation type="submission" date="2017-12" db="EMBL/GenBank/DDBJ databases">
        <title>Identification of novel polyomaviruses in members of multiple mammalian orders.</title>
        <authorList>
            <person name="Ehlers B."/>
            <person name="Walter C."/>
            <person name="Liebmann S."/>
            <person name="Richter D."/>
            <person name="Ulrich R.G."/>
            <person name="Leendertz F.H."/>
            <person name="Calvignac-Spencer S."/>
        </authorList>
    </citation>
    <scope>NUCLEOTIDE SEQUENCE [LARGE SCALE GENOMIC DNA]</scope>
    <source>
        <strain evidence="2">9780 PI225</strain>
    </source>
</reference>
<dbReference type="EMBL" id="MG654481">
    <property type="protein sequence ID" value="AWD33731.1"/>
    <property type="molecule type" value="Genomic_DNA"/>
</dbReference>
<evidence type="ECO:0000313" key="3">
    <source>
        <dbReference type="Proteomes" id="UP000290434"/>
    </source>
</evidence>
<proteinExistence type="predicted"/>
<sequence length="68" mass="7697">MELSPEECEELQGLLGIADIGNKEELKKAFLKACKVHHPDKGKKGHSCSRRAGGRMHYLRDAYICRWG</sequence>
<name>A0A2S1CJM0_9POLY</name>
<keyword evidence="3" id="KW-1185">Reference proteome</keyword>
<dbReference type="Gene3D" id="1.10.287.110">
    <property type="entry name" value="DnaJ domain"/>
    <property type="match status" value="1"/>
</dbReference>
<dbReference type="InterPro" id="IPR001623">
    <property type="entry name" value="DnaJ_domain"/>
</dbReference>
<dbReference type="Proteomes" id="UP000290434">
    <property type="component" value="Segment"/>
</dbReference>
<dbReference type="GeneID" id="41702078"/>
<dbReference type="KEGG" id="vg:41702078"/>
<dbReference type="CDD" id="cd06257">
    <property type="entry name" value="DnaJ"/>
    <property type="match status" value="1"/>
</dbReference>
<gene>
    <name evidence="2" type="primary">68T</name>
</gene>
<protein>
    <submittedName>
        <fullName evidence="2">Small T antigen</fullName>
    </submittedName>
</protein>